<accession>A0ABZ0ZN14</accession>
<dbReference type="Gene3D" id="3.40.50.300">
    <property type="entry name" value="P-loop containing nucleotide triphosphate hydrolases"/>
    <property type="match status" value="1"/>
</dbReference>
<reference evidence="2" key="1">
    <citation type="submission" date="2023-12" db="EMBL/GenBank/DDBJ databases">
        <title>Novel species in genus Nocardioides.</title>
        <authorList>
            <person name="Zhou H."/>
        </authorList>
    </citation>
    <scope>NUCLEOTIDE SEQUENCE [LARGE SCALE GENOMIC DNA]</scope>
    <source>
        <strain evidence="2">HM61</strain>
    </source>
</reference>
<sequence length="172" mass="19350">MRASEADDADYIAVVARVLVTGMSGTGKSTVLTELRRRGHRAVDTDYDDWTLPDGTWDERRMDDLIASYTDVVVSGTVENQSLFYDRFEHVVLISAPLHVLIERVTSRTTNPYGSTHQHRVEIARYVETVEPLLRRRATLEVDGQRSPSELADVIAELITMRPDPPQVAGVR</sequence>
<gene>
    <name evidence="1" type="ORF">SHK19_17015</name>
</gene>
<name>A0ABZ0ZN14_9ACTN</name>
<evidence type="ECO:0000313" key="2">
    <source>
        <dbReference type="Proteomes" id="UP001327225"/>
    </source>
</evidence>
<keyword evidence="2" id="KW-1185">Reference proteome</keyword>
<evidence type="ECO:0000313" key="1">
    <source>
        <dbReference type="EMBL" id="WQQ25655.1"/>
    </source>
</evidence>
<protein>
    <submittedName>
        <fullName evidence="1">AAA family ATPase</fullName>
    </submittedName>
</protein>
<organism evidence="1 2">
    <name type="scientific">Nocardioides bizhenqiangii</name>
    <dbReference type="NCBI Taxonomy" id="3095076"/>
    <lineage>
        <taxon>Bacteria</taxon>
        <taxon>Bacillati</taxon>
        <taxon>Actinomycetota</taxon>
        <taxon>Actinomycetes</taxon>
        <taxon>Propionibacteriales</taxon>
        <taxon>Nocardioidaceae</taxon>
        <taxon>Nocardioides</taxon>
    </lineage>
</organism>
<dbReference type="Proteomes" id="UP001327225">
    <property type="component" value="Chromosome"/>
</dbReference>
<dbReference type="SUPFAM" id="SSF52540">
    <property type="entry name" value="P-loop containing nucleoside triphosphate hydrolases"/>
    <property type="match status" value="1"/>
</dbReference>
<dbReference type="RefSeq" id="WP_322456382.1">
    <property type="nucleotide sequence ID" value="NZ_CP141059.1"/>
</dbReference>
<dbReference type="InterPro" id="IPR027417">
    <property type="entry name" value="P-loop_NTPase"/>
</dbReference>
<proteinExistence type="predicted"/>
<dbReference type="Pfam" id="PF13238">
    <property type="entry name" value="AAA_18"/>
    <property type="match status" value="1"/>
</dbReference>
<dbReference type="EMBL" id="CP141059">
    <property type="protein sequence ID" value="WQQ25655.1"/>
    <property type="molecule type" value="Genomic_DNA"/>
</dbReference>